<keyword evidence="1" id="KW-0472">Membrane</keyword>
<comment type="caution">
    <text evidence="2">The sequence shown here is derived from an EMBL/GenBank/DDBJ whole genome shotgun (WGS) entry which is preliminary data.</text>
</comment>
<proteinExistence type="predicted"/>
<feature type="transmembrane region" description="Helical" evidence="1">
    <location>
        <begin position="34"/>
        <end position="53"/>
    </location>
</feature>
<name>A0A2A2K1B3_9BILA</name>
<sequence length="148" mass="16596">MTVVTKISDKALEPPPTEDSVEPLILSGTSIRRILYILSISWYSFLIAFLIVFPSLAAVVLTVISVILSGIFFYLFVKLVLLSERNDLLIDKYGVRWAYPQNGHFSRQPSVDHPPLNSVVIQPIPTPSKKLVKAPLQNPDVNLSYNFI</sequence>
<protein>
    <submittedName>
        <fullName evidence="2">Uncharacterized protein</fullName>
    </submittedName>
</protein>
<keyword evidence="1" id="KW-1133">Transmembrane helix</keyword>
<gene>
    <name evidence="2" type="ORF">WR25_04227</name>
</gene>
<evidence type="ECO:0000256" key="1">
    <source>
        <dbReference type="SAM" id="Phobius"/>
    </source>
</evidence>
<accession>A0A2A2K1B3</accession>
<organism evidence="2 3">
    <name type="scientific">Diploscapter pachys</name>
    <dbReference type="NCBI Taxonomy" id="2018661"/>
    <lineage>
        <taxon>Eukaryota</taxon>
        <taxon>Metazoa</taxon>
        <taxon>Ecdysozoa</taxon>
        <taxon>Nematoda</taxon>
        <taxon>Chromadorea</taxon>
        <taxon>Rhabditida</taxon>
        <taxon>Rhabditina</taxon>
        <taxon>Rhabditomorpha</taxon>
        <taxon>Rhabditoidea</taxon>
        <taxon>Rhabditidae</taxon>
        <taxon>Diploscapter</taxon>
    </lineage>
</organism>
<evidence type="ECO:0000313" key="3">
    <source>
        <dbReference type="Proteomes" id="UP000218231"/>
    </source>
</evidence>
<reference evidence="2 3" key="1">
    <citation type="journal article" date="2017" name="Curr. Biol.">
        <title>Genome architecture and evolution of a unichromosomal asexual nematode.</title>
        <authorList>
            <person name="Fradin H."/>
            <person name="Zegar C."/>
            <person name="Gutwein M."/>
            <person name="Lucas J."/>
            <person name="Kovtun M."/>
            <person name="Corcoran D."/>
            <person name="Baugh L.R."/>
            <person name="Kiontke K."/>
            <person name="Gunsalus K."/>
            <person name="Fitch D.H."/>
            <person name="Piano F."/>
        </authorList>
    </citation>
    <scope>NUCLEOTIDE SEQUENCE [LARGE SCALE GENOMIC DNA]</scope>
    <source>
        <strain evidence="2">PF1309</strain>
    </source>
</reference>
<keyword evidence="3" id="KW-1185">Reference proteome</keyword>
<feature type="transmembrane region" description="Helical" evidence="1">
    <location>
        <begin position="59"/>
        <end position="82"/>
    </location>
</feature>
<dbReference type="Proteomes" id="UP000218231">
    <property type="component" value="Unassembled WGS sequence"/>
</dbReference>
<evidence type="ECO:0000313" key="2">
    <source>
        <dbReference type="EMBL" id="PAV67715.1"/>
    </source>
</evidence>
<dbReference type="AlphaFoldDB" id="A0A2A2K1B3"/>
<keyword evidence="1" id="KW-0812">Transmembrane</keyword>
<dbReference type="EMBL" id="LIAE01009884">
    <property type="protein sequence ID" value="PAV67715.1"/>
    <property type="molecule type" value="Genomic_DNA"/>
</dbReference>